<feature type="region of interest" description="Disordered" evidence="1">
    <location>
        <begin position="92"/>
        <end position="134"/>
    </location>
</feature>
<name>A0A9R1W8I0_LACSA</name>
<evidence type="ECO:0000256" key="1">
    <source>
        <dbReference type="SAM" id="MobiDB-lite"/>
    </source>
</evidence>
<proteinExistence type="predicted"/>
<dbReference type="Proteomes" id="UP000235145">
    <property type="component" value="Unassembled WGS sequence"/>
</dbReference>
<keyword evidence="3" id="KW-1185">Reference proteome</keyword>
<feature type="compositionally biased region" description="Low complexity" evidence="1">
    <location>
        <begin position="101"/>
        <end position="110"/>
    </location>
</feature>
<dbReference type="AlphaFoldDB" id="A0A9R1W8I0"/>
<comment type="caution">
    <text evidence="2">The sequence shown here is derived from an EMBL/GenBank/DDBJ whole genome shotgun (WGS) entry which is preliminary data.</text>
</comment>
<gene>
    <name evidence="2" type="ORF">LSAT_V11C300102610</name>
</gene>
<dbReference type="EMBL" id="NBSK02000003">
    <property type="protein sequence ID" value="KAJ0218292.1"/>
    <property type="molecule type" value="Genomic_DNA"/>
</dbReference>
<protein>
    <submittedName>
        <fullName evidence="2">Uncharacterized protein</fullName>
    </submittedName>
</protein>
<evidence type="ECO:0000313" key="3">
    <source>
        <dbReference type="Proteomes" id="UP000235145"/>
    </source>
</evidence>
<feature type="compositionally biased region" description="Basic residues" evidence="1">
    <location>
        <begin position="111"/>
        <end position="125"/>
    </location>
</feature>
<reference evidence="2 3" key="1">
    <citation type="journal article" date="2017" name="Nat. Commun.">
        <title>Genome assembly with in vitro proximity ligation data and whole-genome triplication in lettuce.</title>
        <authorList>
            <person name="Reyes-Chin-Wo S."/>
            <person name="Wang Z."/>
            <person name="Yang X."/>
            <person name="Kozik A."/>
            <person name="Arikit S."/>
            <person name="Song C."/>
            <person name="Xia L."/>
            <person name="Froenicke L."/>
            <person name="Lavelle D.O."/>
            <person name="Truco M.J."/>
            <person name="Xia R."/>
            <person name="Zhu S."/>
            <person name="Xu C."/>
            <person name="Xu H."/>
            <person name="Xu X."/>
            <person name="Cox K."/>
            <person name="Korf I."/>
            <person name="Meyers B.C."/>
            <person name="Michelmore R.W."/>
        </authorList>
    </citation>
    <scope>NUCLEOTIDE SEQUENCE [LARGE SCALE GENOMIC DNA]</scope>
    <source>
        <strain evidence="3">cv. Salinas</strain>
        <tissue evidence="2">Seedlings</tissue>
    </source>
</reference>
<sequence>MPKDANFIMACKQKGESIPTLNVPGHEEFLVTAAFAQGLLPGPLSRKMQGTVSRSIDELNFCVEKYLRQIDGEERKEANLKVVGNTYLKQEETVSQPSLAQQKRQNGNQQRHNRHSRHMSRRYRPFNKDDSRNSLNDVHTIYKTPAKENKDNTKFCEYHQRKTHDTNECTVLKWEIDEK</sequence>
<evidence type="ECO:0000313" key="2">
    <source>
        <dbReference type="EMBL" id="KAJ0218292.1"/>
    </source>
</evidence>
<accession>A0A9R1W8I0</accession>
<organism evidence="2 3">
    <name type="scientific">Lactuca sativa</name>
    <name type="common">Garden lettuce</name>
    <dbReference type="NCBI Taxonomy" id="4236"/>
    <lineage>
        <taxon>Eukaryota</taxon>
        <taxon>Viridiplantae</taxon>
        <taxon>Streptophyta</taxon>
        <taxon>Embryophyta</taxon>
        <taxon>Tracheophyta</taxon>
        <taxon>Spermatophyta</taxon>
        <taxon>Magnoliopsida</taxon>
        <taxon>eudicotyledons</taxon>
        <taxon>Gunneridae</taxon>
        <taxon>Pentapetalae</taxon>
        <taxon>asterids</taxon>
        <taxon>campanulids</taxon>
        <taxon>Asterales</taxon>
        <taxon>Asteraceae</taxon>
        <taxon>Cichorioideae</taxon>
        <taxon>Cichorieae</taxon>
        <taxon>Lactucinae</taxon>
        <taxon>Lactuca</taxon>
    </lineage>
</organism>